<evidence type="ECO:0000259" key="1">
    <source>
        <dbReference type="PROSITE" id="PS50830"/>
    </source>
</evidence>
<dbReference type="InterPro" id="IPR035437">
    <property type="entry name" value="SNase_OB-fold_sf"/>
</dbReference>
<keyword evidence="3" id="KW-1185">Reference proteome</keyword>
<dbReference type="InterPro" id="IPR016071">
    <property type="entry name" value="Staphylococal_nuclease_OB-fold"/>
</dbReference>
<evidence type="ECO:0000313" key="2">
    <source>
        <dbReference type="EMBL" id="MBS3651942.1"/>
    </source>
</evidence>
<gene>
    <name evidence="2" type="ORF">KEU06_25380</name>
</gene>
<organism evidence="2 3">
    <name type="scientific">Pseudaminobacter soli</name>
    <name type="common">ex Zhang et al. 2022</name>
    <dbReference type="NCBI Taxonomy" id="2831468"/>
    <lineage>
        <taxon>Bacteria</taxon>
        <taxon>Pseudomonadati</taxon>
        <taxon>Pseudomonadota</taxon>
        <taxon>Alphaproteobacteria</taxon>
        <taxon>Hyphomicrobiales</taxon>
        <taxon>Phyllobacteriaceae</taxon>
        <taxon>Pseudaminobacter</taxon>
    </lineage>
</organism>
<dbReference type="PANTHER" id="PTHR12302:SF26">
    <property type="entry name" value="BLR1266 PROTEIN"/>
    <property type="match status" value="1"/>
</dbReference>
<dbReference type="Gene3D" id="2.40.50.90">
    <property type="match status" value="1"/>
</dbReference>
<proteinExistence type="predicted"/>
<feature type="domain" description="TNase-like" evidence="1">
    <location>
        <begin position="106"/>
        <end position="224"/>
    </location>
</feature>
<evidence type="ECO:0000313" key="3">
    <source>
        <dbReference type="Proteomes" id="UP000680348"/>
    </source>
</evidence>
<dbReference type="EMBL" id="JAGWCR010000017">
    <property type="protein sequence ID" value="MBS3651942.1"/>
    <property type="molecule type" value="Genomic_DNA"/>
</dbReference>
<reference evidence="2" key="1">
    <citation type="submission" date="2021-04" db="EMBL/GenBank/DDBJ databases">
        <title>Pseudaminobacter soli sp. nov., isolated from paddy soil contaminated by heavy metals.</title>
        <authorList>
            <person name="Zhang K."/>
        </authorList>
    </citation>
    <scope>NUCLEOTIDE SEQUENCE</scope>
    <source>
        <strain evidence="2">19-2017</strain>
    </source>
</reference>
<dbReference type="Pfam" id="PF00565">
    <property type="entry name" value="SNase"/>
    <property type="match status" value="1"/>
</dbReference>
<comment type="caution">
    <text evidence="2">The sequence shown here is derived from an EMBL/GenBank/DDBJ whole genome shotgun (WGS) entry which is preliminary data.</text>
</comment>
<protein>
    <submittedName>
        <fullName evidence="2">Thermonuclease family protein</fullName>
    </submittedName>
</protein>
<dbReference type="Proteomes" id="UP000680348">
    <property type="component" value="Unassembled WGS sequence"/>
</dbReference>
<name>A0A942EBC1_9HYPH</name>
<dbReference type="SMART" id="SM00318">
    <property type="entry name" value="SNc"/>
    <property type="match status" value="1"/>
</dbReference>
<sequence>MNRRTKNVIQFRRKRRPLGIQAWREAKPTRQSPLRRLRSSTRSLLLVAALGAAAVVFPQLDSYWQSTTANGVSVIRPAQTVSTSPSVIVPRSAPEKGAAVTGRASVVDGDTLEIQGERIRLHGIDAPESGQLCEDRRRKSYPCGTRSANYLADVLAKSRPTTCEFVERDAYDRMVATCYRADGANVAALMVSAGHALDWPRYSGGAYVSEQQQAKEKKLGMWRGMFTEPWQWRSEQRAQQVPNSNTPTMLLGAKQRSTTGCQIKGNISDKGERIYHMPGQRYYDRTKIDPAKGERMFCSEGEARAAGWRRSKI</sequence>
<dbReference type="PROSITE" id="PS50830">
    <property type="entry name" value="TNASE_3"/>
    <property type="match status" value="1"/>
</dbReference>
<accession>A0A942EBC1</accession>
<dbReference type="AlphaFoldDB" id="A0A942EBC1"/>
<dbReference type="SUPFAM" id="SSF50199">
    <property type="entry name" value="Staphylococcal nuclease"/>
    <property type="match status" value="1"/>
</dbReference>
<dbReference type="PANTHER" id="PTHR12302">
    <property type="entry name" value="EBNA2 BINDING PROTEIN P100"/>
    <property type="match status" value="1"/>
</dbReference>